<gene>
    <name evidence="2" type="ORF">GCM10009721_16930</name>
</gene>
<accession>A0ABQ2HXP5</accession>
<keyword evidence="3" id="KW-1185">Reference proteome</keyword>
<protein>
    <recommendedName>
        <fullName evidence="4">Integral membrane protein</fullName>
    </recommendedName>
</protein>
<evidence type="ECO:0000313" key="3">
    <source>
        <dbReference type="Proteomes" id="UP000623461"/>
    </source>
</evidence>
<dbReference type="Proteomes" id="UP000623461">
    <property type="component" value="Unassembled WGS sequence"/>
</dbReference>
<feature type="transmembrane region" description="Helical" evidence="1">
    <location>
        <begin position="67"/>
        <end position="89"/>
    </location>
</feature>
<keyword evidence="1" id="KW-0472">Membrane</keyword>
<evidence type="ECO:0000313" key="2">
    <source>
        <dbReference type="EMBL" id="GGM91894.1"/>
    </source>
</evidence>
<keyword evidence="1" id="KW-1133">Transmembrane helix</keyword>
<reference evidence="3" key="1">
    <citation type="journal article" date="2019" name="Int. J. Syst. Evol. Microbiol.">
        <title>The Global Catalogue of Microorganisms (GCM) 10K type strain sequencing project: providing services to taxonomists for standard genome sequencing and annotation.</title>
        <authorList>
            <consortium name="The Broad Institute Genomics Platform"/>
            <consortium name="The Broad Institute Genome Sequencing Center for Infectious Disease"/>
            <person name="Wu L."/>
            <person name="Ma J."/>
        </authorList>
    </citation>
    <scope>NUCLEOTIDE SEQUENCE [LARGE SCALE GENOMIC DNA]</scope>
    <source>
        <strain evidence="3">JCM 1365</strain>
    </source>
</reference>
<name>A0ABQ2HXP5_9MICO</name>
<organism evidence="2 3">
    <name type="scientific">Terrabacter tumescens</name>
    <dbReference type="NCBI Taxonomy" id="60443"/>
    <lineage>
        <taxon>Bacteria</taxon>
        <taxon>Bacillati</taxon>
        <taxon>Actinomycetota</taxon>
        <taxon>Actinomycetes</taxon>
        <taxon>Micrococcales</taxon>
        <taxon>Intrasporangiaceae</taxon>
        <taxon>Terrabacter</taxon>
    </lineage>
</organism>
<feature type="transmembrane region" description="Helical" evidence="1">
    <location>
        <begin position="43"/>
        <end position="61"/>
    </location>
</feature>
<evidence type="ECO:0008006" key="4">
    <source>
        <dbReference type="Google" id="ProtNLM"/>
    </source>
</evidence>
<feature type="transmembrane region" description="Helical" evidence="1">
    <location>
        <begin position="168"/>
        <end position="188"/>
    </location>
</feature>
<feature type="transmembrane region" description="Helical" evidence="1">
    <location>
        <begin position="110"/>
        <end position="130"/>
    </location>
</feature>
<proteinExistence type="predicted"/>
<keyword evidence="1" id="KW-0812">Transmembrane</keyword>
<feature type="transmembrane region" description="Helical" evidence="1">
    <location>
        <begin position="136"/>
        <end position="156"/>
    </location>
</feature>
<comment type="caution">
    <text evidence="2">The sequence shown here is derived from an EMBL/GenBank/DDBJ whole genome shotgun (WGS) entry which is preliminary data.</text>
</comment>
<dbReference type="EMBL" id="BMNZ01000003">
    <property type="protein sequence ID" value="GGM91894.1"/>
    <property type="molecule type" value="Genomic_DNA"/>
</dbReference>
<evidence type="ECO:0000256" key="1">
    <source>
        <dbReference type="SAM" id="Phobius"/>
    </source>
</evidence>
<sequence length="189" mass="19415">MGSRQAVPQDVATGDADEGVAVPTEKVRERAARIIAQGNPAGLLYGAIITGAVMSATANHAPSTARVVIAAVFVLAVYWLADVYVRAFADQFHNGRSSLPGRLARAARHESRVLAGGVPAIVVVLVASLLGADTALAVSLALWLTAVELGAVGYLAARHVGASRRAAFGESLAAALLGLVMVLAKTFLH</sequence>